<proteinExistence type="predicted"/>
<gene>
    <name evidence="2" type="ORF">MMA15_17035</name>
</gene>
<name>A0ABS9T0P0_9ACTN</name>
<feature type="region of interest" description="Disordered" evidence="1">
    <location>
        <begin position="1"/>
        <end position="66"/>
    </location>
</feature>
<dbReference type="EMBL" id="JAKWJU010000002">
    <property type="protein sequence ID" value="MCH6162028.1"/>
    <property type="molecule type" value="Genomic_DNA"/>
</dbReference>
<evidence type="ECO:0000256" key="1">
    <source>
        <dbReference type="SAM" id="MobiDB-lite"/>
    </source>
</evidence>
<reference evidence="2" key="1">
    <citation type="submission" date="2022-03" db="EMBL/GenBank/DDBJ databases">
        <authorList>
            <person name="Santos J.D.N."/>
            <person name="Kallscheuer N."/>
            <person name="Jogler C."/>
            <person name="Lage O.M."/>
        </authorList>
    </citation>
    <scope>NUCLEOTIDE SEQUENCE</scope>
    <source>
        <strain evidence="2">M600PL45_2</strain>
    </source>
</reference>
<feature type="compositionally biased region" description="Polar residues" evidence="1">
    <location>
        <begin position="31"/>
        <end position="40"/>
    </location>
</feature>
<comment type="caution">
    <text evidence="2">The sequence shown here is derived from an EMBL/GenBank/DDBJ whole genome shotgun (WGS) entry which is preliminary data.</text>
</comment>
<organism evidence="2 3">
    <name type="scientific">Streptomyces marispadix</name>
    <dbReference type="NCBI Taxonomy" id="2922868"/>
    <lineage>
        <taxon>Bacteria</taxon>
        <taxon>Bacillati</taxon>
        <taxon>Actinomycetota</taxon>
        <taxon>Actinomycetes</taxon>
        <taxon>Kitasatosporales</taxon>
        <taxon>Streptomycetaceae</taxon>
        <taxon>Streptomyces</taxon>
    </lineage>
</organism>
<evidence type="ECO:0000313" key="2">
    <source>
        <dbReference type="EMBL" id="MCH6162028.1"/>
    </source>
</evidence>
<dbReference type="Proteomes" id="UP001166784">
    <property type="component" value="Unassembled WGS sequence"/>
</dbReference>
<feature type="compositionally biased region" description="Low complexity" evidence="1">
    <location>
        <begin position="51"/>
        <end position="60"/>
    </location>
</feature>
<evidence type="ECO:0000313" key="3">
    <source>
        <dbReference type="Proteomes" id="UP001166784"/>
    </source>
</evidence>
<keyword evidence="3" id="KW-1185">Reference proteome</keyword>
<accession>A0ABS9T0P0</accession>
<feature type="compositionally biased region" description="Basic and acidic residues" evidence="1">
    <location>
        <begin position="14"/>
        <end position="27"/>
    </location>
</feature>
<dbReference type="RefSeq" id="WP_241060798.1">
    <property type="nucleotide sequence ID" value="NZ_JAKWJU010000002.1"/>
</dbReference>
<sequence>MSRRQQPSEAFAAEEQHRADGLARRAGEIASTPNHPSTGSLPHYQEAYRQASATAAAHTAQPGKGA</sequence>
<reference evidence="2" key="2">
    <citation type="journal article" date="2023" name="Int. J. Syst. Evol. Microbiol.">
        <title>Streptomyces marispadix sp. nov., isolated from marine beach sediment of the Northern Coast of Portugal.</title>
        <authorList>
            <person name="dos Santos J.D.N."/>
            <person name="Vitorino I.R."/>
            <person name="Kallscheuer N."/>
            <person name="Srivastava A."/>
            <person name="Krautwurst S."/>
            <person name="Marz M."/>
            <person name="Jogler C."/>
            <person name="Lobo Da Cunha A."/>
            <person name="Catita J."/>
            <person name="Goncalves H."/>
            <person name="Gonzalez I."/>
            <person name="Reyes F."/>
            <person name="Lage O.M."/>
        </authorList>
    </citation>
    <scope>NUCLEOTIDE SEQUENCE</scope>
    <source>
        <strain evidence="2">M600PL45_2</strain>
    </source>
</reference>
<protein>
    <submittedName>
        <fullName evidence="2">Uncharacterized protein</fullName>
    </submittedName>
</protein>